<dbReference type="GeneID" id="36581408"/>
<dbReference type="AlphaFoldDB" id="A0A2J6TLD2"/>
<organism evidence="1 2">
    <name type="scientific">Hyaloscypha bicolor E</name>
    <dbReference type="NCBI Taxonomy" id="1095630"/>
    <lineage>
        <taxon>Eukaryota</taxon>
        <taxon>Fungi</taxon>
        <taxon>Dikarya</taxon>
        <taxon>Ascomycota</taxon>
        <taxon>Pezizomycotina</taxon>
        <taxon>Leotiomycetes</taxon>
        <taxon>Helotiales</taxon>
        <taxon>Hyaloscyphaceae</taxon>
        <taxon>Hyaloscypha</taxon>
        <taxon>Hyaloscypha bicolor</taxon>
    </lineage>
</organism>
<dbReference type="EMBL" id="KZ613779">
    <property type="protein sequence ID" value="PMD63830.1"/>
    <property type="molecule type" value="Genomic_DNA"/>
</dbReference>
<feature type="non-terminal residue" evidence="1">
    <location>
        <position position="93"/>
    </location>
</feature>
<proteinExistence type="predicted"/>
<accession>A0A2J6TLD2</accession>
<protein>
    <submittedName>
        <fullName evidence="1">Uncharacterized protein</fullName>
    </submittedName>
</protein>
<reference evidence="1 2" key="1">
    <citation type="submission" date="2016-04" db="EMBL/GenBank/DDBJ databases">
        <title>A degradative enzymes factory behind the ericoid mycorrhizal symbiosis.</title>
        <authorList>
            <consortium name="DOE Joint Genome Institute"/>
            <person name="Martino E."/>
            <person name="Morin E."/>
            <person name="Grelet G."/>
            <person name="Kuo A."/>
            <person name="Kohler A."/>
            <person name="Daghino S."/>
            <person name="Barry K."/>
            <person name="Choi C."/>
            <person name="Cichocki N."/>
            <person name="Clum A."/>
            <person name="Copeland A."/>
            <person name="Hainaut M."/>
            <person name="Haridas S."/>
            <person name="Labutti K."/>
            <person name="Lindquist E."/>
            <person name="Lipzen A."/>
            <person name="Khouja H.-R."/>
            <person name="Murat C."/>
            <person name="Ohm R."/>
            <person name="Olson A."/>
            <person name="Spatafora J."/>
            <person name="Veneault-Fourrey C."/>
            <person name="Henrissat B."/>
            <person name="Grigoriev I."/>
            <person name="Martin F."/>
            <person name="Perotto S."/>
        </authorList>
    </citation>
    <scope>NUCLEOTIDE SEQUENCE [LARGE SCALE GENOMIC DNA]</scope>
    <source>
        <strain evidence="1 2">E</strain>
    </source>
</reference>
<dbReference type="InParanoid" id="A0A2J6TLD2"/>
<name>A0A2J6TLD2_9HELO</name>
<dbReference type="Proteomes" id="UP000235371">
    <property type="component" value="Unassembled WGS sequence"/>
</dbReference>
<gene>
    <name evidence="1" type="ORF">K444DRAFT_499485</name>
</gene>
<sequence>MGAFGSMGTAAIFGLEKNTKIAEMEAAMKSTDKEKLVRREKKLGEGDLFGVRALEHGYFGGVAQSRPSSPTPSYRLAPNTALVDWSKAPKPGS</sequence>
<evidence type="ECO:0000313" key="2">
    <source>
        <dbReference type="Proteomes" id="UP000235371"/>
    </source>
</evidence>
<evidence type="ECO:0000313" key="1">
    <source>
        <dbReference type="EMBL" id="PMD63830.1"/>
    </source>
</evidence>
<keyword evidence="2" id="KW-1185">Reference proteome</keyword>
<dbReference type="OrthoDB" id="5361354at2759"/>
<dbReference type="RefSeq" id="XP_024740734.1">
    <property type="nucleotide sequence ID" value="XM_024873328.1"/>
</dbReference>